<reference key="2">
    <citation type="submission" date="2011-10" db="EMBL/GenBank/DDBJ databases">
        <title>The genome and transcriptome sequence of Clonorchis sinensis provide insights into the carcinogenic liver fluke.</title>
        <authorList>
            <person name="Wang X."/>
            <person name="Huang Y."/>
            <person name="Chen W."/>
            <person name="Liu H."/>
            <person name="Guo L."/>
            <person name="Chen Y."/>
            <person name="Luo F."/>
            <person name="Zhou W."/>
            <person name="Sun J."/>
            <person name="Mao Q."/>
            <person name="Liang P."/>
            <person name="Zhou C."/>
            <person name="Tian Y."/>
            <person name="Men J."/>
            <person name="Lv X."/>
            <person name="Huang L."/>
            <person name="Zhou J."/>
            <person name="Hu Y."/>
            <person name="Li R."/>
            <person name="Zhang F."/>
            <person name="Lei H."/>
            <person name="Li X."/>
            <person name="Hu X."/>
            <person name="Liang C."/>
            <person name="Xu J."/>
            <person name="Wu Z."/>
            <person name="Yu X."/>
        </authorList>
    </citation>
    <scope>NUCLEOTIDE SEQUENCE</scope>
    <source>
        <strain>Henan</strain>
    </source>
</reference>
<feature type="transmembrane region" description="Helical" evidence="1">
    <location>
        <begin position="213"/>
        <end position="236"/>
    </location>
</feature>
<dbReference type="AlphaFoldDB" id="G7YTH4"/>
<evidence type="ECO:0000313" key="2">
    <source>
        <dbReference type="EMBL" id="GAA56254.1"/>
    </source>
</evidence>
<dbReference type="EMBL" id="DF144196">
    <property type="protein sequence ID" value="GAA56254.1"/>
    <property type="molecule type" value="Genomic_DNA"/>
</dbReference>
<evidence type="ECO:0000256" key="1">
    <source>
        <dbReference type="SAM" id="Phobius"/>
    </source>
</evidence>
<evidence type="ECO:0000313" key="3">
    <source>
        <dbReference type="Proteomes" id="UP000008909"/>
    </source>
</evidence>
<proteinExistence type="predicted"/>
<sequence>MPVIRIHIRAVVPYALIRIPEKCLANGKAAKTNFLPDQVPEQPKPLGNVVRTNEPAPNGNRPHRCKLSKAMVNFYFWNTNMDSHRALVRCCFPLHFSGLSKTRALQLAIEKLVDPEIKRKYQNRLLERLPGADLIRKTGSLIGPCLCWKPDDRFPPGRNHNSTRQIIRRQVKLSVRADRSLVDPEGRRNGSALLSIDYSSVNKLWQFENLQPLLSLNVMVVMTAMMTVFVFIKSILMTVHLLARIRHEDHHELRASLLYKYHTTTTAPNQLNKTGRYRASFCRFLHVLWIVQAFVCSYKKLKEYFLS</sequence>
<organism evidence="2 3">
    <name type="scientific">Clonorchis sinensis</name>
    <name type="common">Chinese liver fluke</name>
    <dbReference type="NCBI Taxonomy" id="79923"/>
    <lineage>
        <taxon>Eukaryota</taxon>
        <taxon>Metazoa</taxon>
        <taxon>Spiralia</taxon>
        <taxon>Lophotrochozoa</taxon>
        <taxon>Platyhelminthes</taxon>
        <taxon>Trematoda</taxon>
        <taxon>Digenea</taxon>
        <taxon>Opisthorchiida</taxon>
        <taxon>Opisthorchiata</taxon>
        <taxon>Opisthorchiidae</taxon>
        <taxon>Clonorchis</taxon>
    </lineage>
</organism>
<reference evidence="2" key="1">
    <citation type="journal article" date="2011" name="Genome Biol.">
        <title>The draft genome of the carcinogenic human liver fluke Clonorchis sinensis.</title>
        <authorList>
            <person name="Wang X."/>
            <person name="Chen W."/>
            <person name="Huang Y."/>
            <person name="Sun J."/>
            <person name="Men J."/>
            <person name="Liu H."/>
            <person name="Luo F."/>
            <person name="Guo L."/>
            <person name="Lv X."/>
            <person name="Deng C."/>
            <person name="Zhou C."/>
            <person name="Fan Y."/>
            <person name="Li X."/>
            <person name="Huang L."/>
            <person name="Hu Y."/>
            <person name="Liang C."/>
            <person name="Hu X."/>
            <person name="Xu J."/>
            <person name="Yu X."/>
        </authorList>
    </citation>
    <scope>NUCLEOTIDE SEQUENCE [LARGE SCALE GENOMIC DNA]</scope>
    <source>
        <strain evidence="2">Henan</strain>
    </source>
</reference>
<protein>
    <submittedName>
        <fullName evidence="2">Uncharacterized protein</fullName>
    </submittedName>
</protein>
<keyword evidence="1" id="KW-1133">Transmembrane helix</keyword>
<keyword evidence="1" id="KW-0472">Membrane</keyword>
<keyword evidence="3" id="KW-1185">Reference proteome</keyword>
<dbReference type="Proteomes" id="UP000008909">
    <property type="component" value="Unassembled WGS sequence"/>
</dbReference>
<name>G7YTH4_CLOSI</name>
<gene>
    <name evidence="2" type="ORF">CLF_110390</name>
</gene>
<accession>G7YTH4</accession>
<keyword evidence="1" id="KW-0812">Transmembrane</keyword>